<dbReference type="Proteomes" id="UP000235672">
    <property type="component" value="Unassembled WGS sequence"/>
</dbReference>
<dbReference type="PANTHER" id="PTHR39608">
    <property type="entry name" value="INTEGRAL MEMBRANE PROTEIN (AFU_ORTHOLOGUE AFUA_5G08640)"/>
    <property type="match status" value="1"/>
</dbReference>
<name>A0A2J6PFC3_9HELO</name>
<reference evidence="2 3" key="1">
    <citation type="submission" date="2016-05" db="EMBL/GenBank/DDBJ databases">
        <title>A degradative enzymes factory behind the ericoid mycorrhizal symbiosis.</title>
        <authorList>
            <consortium name="DOE Joint Genome Institute"/>
            <person name="Martino E."/>
            <person name="Morin E."/>
            <person name="Grelet G."/>
            <person name="Kuo A."/>
            <person name="Kohler A."/>
            <person name="Daghino S."/>
            <person name="Barry K."/>
            <person name="Choi C."/>
            <person name="Cichocki N."/>
            <person name="Clum A."/>
            <person name="Copeland A."/>
            <person name="Hainaut M."/>
            <person name="Haridas S."/>
            <person name="Labutti K."/>
            <person name="Lindquist E."/>
            <person name="Lipzen A."/>
            <person name="Khouja H.-R."/>
            <person name="Murat C."/>
            <person name="Ohm R."/>
            <person name="Olson A."/>
            <person name="Spatafora J."/>
            <person name="Veneault-Fourrey C."/>
            <person name="Henrissat B."/>
            <person name="Grigoriev I."/>
            <person name="Martin F."/>
            <person name="Perotto S."/>
        </authorList>
    </citation>
    <scope>NUCLEOTIDE SEQUENCE [LARGE SCALE GENOMIC DNA]</scope>
    <source>
        <strain evidence="2 3">UAMH 7357</strain>
    </source>
</reference>
<evidence type="ECO:0000313" key="2">
    <source>
        <dbReference type="EMBL" id="PMD12693.1"/>
    </source>
</evidence>
<keyword evidence="1" id="KW-1133">Transmembrane helix</keyword>
<keyword evidence="3" id="KW-1185">Reference proteome</keyword>
<dbReference type="STRING" id="1745343.A0A2J6PFC3"/>
<proteinExistence type="predicted"/>
<accession>A0A2J6PFC3</accession>
<feature type="transmembrane region" description="Helical" evidence="1">
    <location>
        <begin position="47"/>
        <end position="67"/>
    </location>
</feature>
<feature type="transmembrane region" description="Helical" evidence="1">
    <location>
        <begin position="14"/>
        <end position="35"/>
    </location>
</feature>
<gene>
    <name evidence="2" type="ORF">NA56DRAFT_586782</name>
</gene>
<keyword evidence="1" id="KW-0812">Transmembrane</keyword>
<evidence type="ECO:0000256" key="1">
    <source>
        <dbReference type="SAM" id="Phobius"/>
    </source>
</evidence>
<feature type="transmembrane region" description="Helical" evidence="1">
    <location>
        <begin position="103"/>
        <end position="123"/>
    </location>
</feature>
<sequence length="139" mass="15603">MALTTRGRNGLTPLLFGSNILVWISAVIVMGILSYELSLNNHQGSHIIYEEVISVLTVAFFLLSFFIGAYGNHLLIFNLVFSYLWIVAVAFTTDDFTHSNSALLETVEAFSYIAFFCLLFNVVHEWHVGYDGARTTSRV</sequence>
<protein>
    <recommendedName>
        <fullName evidence="4">MARVEL domain-containing protein</fullName>
    </recommendedName>
</protein>
<organism evidence="2 3">
    <name type="scientific">Hyaloscypha hepaticicola</name>
    <dbReference type="NCBI Taxonomy" id="2082293"/>
    <lineage>
        <taxon>Eukaryota</taxon>
        <taxon>Fungi</taxon>
        <taxon>Dikarya</taxon>
        <taxon>Ascomycota</taxon>
        <taxon>Pezizomycotina</taxon>
        <taxon>Leotiomycetes</taxon>
        <taxon>Helotiales</taxon>
        <taxon>Hyaloscyphaceae</taxon>
        <taxon>Hyaloscypha</taxon>
    </lineage>
</organism>
<dbReference type="OrthoDB" id="20872at2759"/>
<dbReference type="AlphaFoldDB" id="A0A2J6PFC3"/>
<evidence type="ECO:0008006" key="4">
    <source>
        <dbReference type="Google" id="ProtNLM"/>
    </source>
</evidence>
<keyword evidence="1" id="KW-0472">Membrane</keyword>
<feature type="transmembrane region" description="Helical" evidence="1">
    <location>
        <begin position="73"/>
        <end position="91"/>
    </location>
</feature>
<dbReference type="PANTHER" id="PTHR39608:SF2">
    <property type="entry name" value="MARVEL DOMAIN-CONTAINING PROTEIN"/>
    <property type="match status" value="1"/>
</dbReference>
<evidence type="ECO:0000313" key="3">
    <source>
        <dbReference type="Proteomes" id="UP000235672"/>
    </source>
</evidence>
<dbReference type="EMBL" id="KZ613544">
    <property type="protein sequence ID" value="PMD12693.1"/>
    <property type="molecule type" value="Genomic_DNA"/>
</dbReference>